<name>A0A6J6Y9Y4_9ZZZZ</name>
<accession>A0A6J6Y9Y4</accession>
<dbReference type="Gene3D" id="3.10.129.10">
    <property type="entry name" value="Hotdog Thioesterase"/>
    <property type="match status" value="1"/>
</dbReference>
<dbReference type="EMBL" id="CAFAAJ010000062">
    <property type="protein sequence ID" value="CAB4804076.1"/>
    <property type="molecule type" value="Genomic_DNA"/>
</dbReference>
<organism evidence="1">
    <name type="scientific">freshwater metagenome</name>
    <dbReference type="NCBI Taxonomy" id="449393"/>
    <lineage>
        <taxon>unclassified sequences</taxon>
        <taxon>metagenomes</taxon>
        <taxon>ecological metagenomes</taxon>
    </lineage>
</organism>
<protein>
    <submittedName>
        <fullName evidence="1">Unannotated protein</fullName>
    </submittedName>
</protein>
<evidence type="ECO:0000313" key="1">
    <source>
        <dbReference type="EMBL" id="CAB4804076.1"/>
    </source>
</evidence>
<sequence>MAFHYQFRPRYIDCDAQKVMHNANYLAYVDDAVDCFFRSRLGGFEEVGFDAMVKKATVEWQAPARMHDIVDCDVRISRWGNTSFDVEVVGTIHGEPCFTAFVVNVSTTPGAPVPTPVPEHVRAALSE</sequence>
<dbReference type="SUPFAM" id="SSF54637">
    <property type="entry name" value="Thioesterase/thiol ester dehydrase-isomerase"/>
    <property type="match status" value="1"/>
</dbReference>
<dbReference type="Pfam" id="PF13279">
    <property type="entry name" value="4HBT_2"/>
    <property type="match status" value="1"/>
</dbReference>
<dbReference type="AlphaFoldDB" id="A0A6J6Y9Y4"/>
<dbReference type="InterPro" id="IPR029069">
    <property type="entry name" value="HotDog_dom_sf"/>
</dbReference>
<gene>
    <name evidence="1" type="ORF">UFOPK3001_01134</name>
</gene>
<reference evidence="1" key="1">
    <citation type="submission" date="2020-05" db="EMBL/GenBank/DDBJ databases">
        <authorList>
            <person name="Chiriac C."/>
            <person name="Salcher M."/>
            <person name="Ghai R."/>
            <person name="Kavagutti S V."/>
        </authorList>
    </citation>
    <scope>NUCLEOTIDE SEQUENCE</scope>
</reference>
<proteinExistence type="predicted"/>
<dbReference type="CDD" id="cd00586">
    <property type="entry name" value="4HBT"/>
    <property type="match status" value="1"/>
</dbReference>